<keyword evidence="2" id="KW-1133">Transmembrane helix</keyword>
<evidence type="ECO:0000313" key="4">
    <source>
        <dbReference type="Ensembl" id="ENSXETP00000118944"/>
    </source>
</evidence>
<sequence>MLSRVLTRGAAAVSITAAIAAVGSSFLYYRWFRPSGSSPAGSMAAAHAKALTSPYPGSQVQRRPVPPEKISWAADWPEYDPVDYTAPYVLTNPPWADPLLGSEGFSPQFNALDGAVQRESLQGTYSVVGGVPRNPVGRTGVKGRGLLGRWGPNHAADPLITRWKQDSDGRRVTDKGTGKPILQFVAIQRKDCGQWAIPGGMVDPGELVSATLHREFCEEALNSLEGSGDQSESEKKIQELFSQEHLLIYRGYVDDPRNTDNSWMETQAVNYHDETGHLLSQIRLEAGDDAGKAPLCPPCAHLSIICSLLWGATQSPPIICSRTPTSSTRRKNYPSTAGTSPTEGVSTFLHRLCLCSDC</sequence>
<evidence type="ECO:0000256" key="2">
    <source>
        <dbReference type="SAM" id="Phobius"/>
    </source>
</evidence>
<reference evidence="4" key="1">
    <citation type="journal article" date="2010" name="Science">
        <title>The genome of the Western clawed frog Xenopus tropicalis.</title>
        <authorList>
            <person name="Hellsten U."/>
            <person name="Harland R.M."/>
            <person name="Gilchrist M.J."/>
            <person name="Hendrix D."/>
            <person name="Jurka J."/>
            <person name="Kapitonov V."/>
            <person name="Ovcharenko I."/>
            <person name="Putnam N.H."/>
            <person name="Shu S."/>
            <person name="Taher L."/>
            <person name="Blitz I.L."/>
            <person name="Blumberg B."/>
            <person name="Dichmann D.S."/>
            <person name="Dubchak I."/>
            <person name="Amaya E."/>
            <person name="Detter J.C."/>
            <person name="Fletcher R."/>
            <person name="Gerhard D.S."/>
            <person name="Goodstein D."/>
            <person name="Graves T."/>
            <person name="Grigoriev I.V."/>
            <person name="Grimwood J."/>
            <person name="Kawashima T."/>
            <person name="Lindquist E."/>
            <person name="Lucas S.M."/>
            <person name="Mead P.E."/>
            <person name="Mitros T."/>
            <person name="Ogino H."/>
            <person name="Ohta Y."/>
            <person name="Poliakov A.V."/>
            <person name="Pollet N."/>
            <person name="Robert J."/>
            <person name="Salamov A."/>
            <person name="Sater A.K."/>
            <person name="Schmutz J."/>
            <person name="Terry A."/>
            <person name="Vize P.D."/>
            <person name="Warren W.C."/>
            <person name="Wells D."/>
            <person name="Wills A."/>
            <person name="Wilson R.K."/>
            <person name="Zimmerman L.B."/>
            <person name="Zorn A.M."/>
            <person name="Grainger R."/>
            <person name="Grammer T."/>
            <person name="Khokha M.K."/>
            <person name="Richardson P.M."/>
            <person name="Rokhsar D.S."/>
        </authorList>
    </citation>
    <scope>NUCLEOTIDE SEQUENCE [LARGE SCALE GENOMIC DNA]</scope>
    <source>
        <strain evidence="4">Nigerian</strain>
    </source>
</reference>
<dbReference type="InterPro" id="IPR015797">
    <property type="entry name" value="NUDIX_hydrolase-like_dom_sf"/>
</dbReference>
<evidence type="ECO:0000259" key="3">
    <source>
        <dbReference type="PROSITE" id="PS51462"/>
    </source>
</evidence>
<accession>A0A803KES1</accession>
<dbReference type="InterPro" id="IPR000086">
    <property type="entry name" value="NUDIX_hydrolase_dom"/>
</dbReference>
<dbReference type="CDD" id="cd03670">
    <property type="entry name" value="NUDIX_ADPRase_Nudt9"/>
    <property type="match status" value="1"/>
</dbReference>
<protein>
    <submittedName>
        <fullName evidence="4">Nudix hydrolase 9</fullName>
    </submittedName>
</protein>
<dbReference type="Pfam" id="PF25969">
    <property type="entry name" value="NUDT9_N"/>
    <property type="match status" value="1"/>
</dbReference>
<feature type="transmembrane region" description="Helical" evidence="2">
    <location>
        <begin position="6"/>
        <end position="29"/>
    </location>
</feature>
<dbReference type="InterPro" id="IPR039989">
    <property type="entry name" value="NUDT9"/>
</dbReference>
<dbReference type="AlphaFoldDB" id="A0A803KES1"/>
<proteinExistence type="predicted"/>
<gene>
    <name evidence="4" type="primary">nudt9</name>
</gene>
<name>A0A803KES1_XENTR</name>
<dbReference type="Ensembl" id="ENSXETT00000124612">
    <property type="protein sequence ID" value="ENSXETP00000118944"/>
    <property type="gene ID" value="ENSXETG00000041647"/>
</dbReference>
<keyword evidence="2" id="KW-0472">Membrane</keyword>
<dbReference type="FunCoup" id="A0A803KES1">
    <property type="interactions" value="2152"/>
</dbReference>
<dbReference type="Gene3D" id="3.90.79.10">
    <property type="entry name" value="Nucleoside Triphosphate Pyrophosphohydrolase"/>
    <property type="match status" value="1"/>
</dbReference>
<keyword evidence="2" id="KW-0812">Transmembrane</keyword>
<dbReference type="GeneTree" id="ENSGT00390000017405"/>
<reference evidence="4" key="2">
    <citation type="submission" date="2021-03" db="UniProtKB">
        <authorList>
            <consortium name="Ensembl"/>
        </authorList>
    </citation>
    <scope>IDENTIFICATION</scope>
</reference>
<organism evidence="4">
    <name type="scientific">Xenopus tropicalis</name>
    <name type="common">Western clawed frog</name>
    <name type="synonym">Silurana tropicalis</name>
    <dbReference type="NCBI Taxonomy" id="8364"/>
    <lineage>
        <taxon>Eukaryota</taxon>
        <taxon>Metazoa</taxon>
        <taxon>Chordata</taxon>
        <taxon>Craniata</taxon>
        <taxon>Vertebrata</taxon>
        <taxon>Euteleostomi</taxon>
        <taxon>Amphibia</taxon>
        <taxon>Batrachia</taxon>
        <taxon>Anura</taxon>
        <taxon>Pipoidea</taxon>
        <taxon>Pipidae</taxon>
        <taxon>Xenopodinae</taxon>
        <taxon>Xenopus</taxon>
        <taxon>Silurana</taxon>
    </lineage>
</organism>
<evidence type="ECO:0000256" key="1">
    <source>
        <dbReference type="SAM" id="MobiDB-lite"/>
    </source>
</evidence>
<dbReference type="GO" id="GO:0047631">
    <property type="term" value="F:ADP-ribose diphosphatase activity"/>
    <property type="evidence" value="ECO:0007669"/>
    <property type="project" value="InterPro"/>
</dbReference>
<dbReference type="PANTHER" id="PTHR13030">
    <property type="entry name" value="NUDIX HYDROLASE"/>
    <property type="match status" value="1"/>
</dbReference>
<dbReference type="PROSITE" id="PS51462">
    <property type="entry name" value="NUDIX"/>
    <property type="match status" value="1"/>
</dbReference>
<dbReference type="PANTHER" id="PTHR13030:SF8">
    <property type="entry name" value="ADP-RIBOSE PYROPHOSPHATASE, MITOCHONDRIAL"/>
    <property type="match status" value="1"/>
</dbReference>
<feature type="domain" description="Nudix hydrolase" evidence="3">
    <location>
        <begin position="163"/>
        <end position="312"/>
    </location>
</feature>
<dbReference type="Pfam" id="PF00293">
    <property type="entry name" value="NUDIX"/>
    <property type="match status" value="1"/>
</dbReference>
<dbReference type="SUPFAM" id="SSF55811">
    <property type="entry name" value="Nudix"/>
    <property type="match status" value="1"/>
</dbReference>
<feature type="region of interest" description="Disordered" evidence="1">
    <location>
        <begin position="321"/>
        <end position="340"/>
    </location>
</feature>
<dbReference type="InParanoid" id="A0A803KES1"/>